<feature type="transmembrane region" description="Helical" evidence="5">
    <location>
        <begin position="244"/>
        <end position="266"/>
    </location>
</feature>
<keyword evidence="4 5" id="KW-0472">Membrane</keyword>
<feature type="transmembrane region" description="Helical" evidence="5">
    <location>
        <begin position="175"/>
        <end position="198"/>
    </location>
</feature>
<evidence type="ECO:0000313" key="6">
    <source>
        <dbReference type="EMBL" id="AYF79249.1"/>
    </source>
</evidence>
<dbReference type="Gene3D" id="1.50.10.150">
    <property type="entry name" value="Voltage-dependent anion channel"/>
    <property type="match status" value="1"/>
</dbReference>
<dbReference type="KEGG" id="nyu:D7D52_21285"/>
<proteinExistence type="predicted"/>
<reference evidence="6 7" key="1">
    <citation type="submission" date="2018-09" db="EMBL/GenBank/DDBJ databases">
        <title>Nocardia yunnanensis sp. nov., an actinomycete isolated from a soil sample.</title>
        <authorList>
            <person name="Zhang J."/>
        </authorList>
    </citation>
    <scope>NUCLEOTIDE SEQUENCE [LARGE SCALE GENOMIC DNA]</scope>
    <source>
        <strain evidence="6 7">CFHS0054</strain>
    </source>
</reference>
<accession>A0A386ZR83</accession>
<feature type="transmembrane region" description="Helical" evidence="5">
    <location>
        <begin position="272"/>
        <end position="293"/>
    </location>
</feature>
<evidence type="ECO:0000256" key="4">
    <source>
        <dbReference type="ARBA" id="ARBA00023136"/>
    </source>
</evidence>
<sequence>MGAFVMATGILSVGLHLTGFEPLSRAALALAAMVWLALAADFVSRLLFTHTRWETEADTPPALTAVAATTVLGVRISLLGWHFAATALLVIAVILWPVLMALVIGHWGRRMPGAVFLVCVATEGLAVLSGTLAAAGVGDWLATAALVCFVLGGLLYAAAFTRFDLTQIWRGAGDQWVMTGALAISALAGSKLVGWHGWTGTPHTALRVVTLALLGVNLAFYVLLMVAEAVRFRPGYNVRRWATVFPLGMTAVAVLSTGAALDLGWARVLGRVLLAVAGLVWLLVSAELIHAWVGGGRAPDATLPAAPAEK</sequence>
<protein>
    <submittedName>
        <fullName evidence="6">Uncharacterized protein</fullName>
    </submittedName>
</protein>
<evidence type="ECO:0000256" key="3">
    <source>
        <dbReference type="ARBA" id="ARBA00022989"/>
    </source>
</evidence>
<dbReference type="InterPro" id="IPR004695">
    <property type="entry name" value="SLAC1/Mae1/Ssu1/TehA"/>
</dbReference>
<comment type="subcellular location">
    <subcellularLocation>
        <location evidence="1">Membrane</location>
        <topology evidence="1">Multi-pass membrane protein</topology>
    </subcellularLocation>
</comment>
<keyword evidence="2 5" id="KW-0812">Transmembrane</keyword>
<dbReference type="CDD" id="cd09319">
    <property type="entry name" value="TDT_like_1"/>
    <property type="match status" value="1"/>
</dbReference>
<feature type="transmembrane region" description="Helical" evidence="5">
    <location>
        <begin position="204"/>
        <end position="224"/>
    </location>
</feature>
<dbReference type="Proteomes" id="UP000267164">
    <property type="component" value="Chromosome"/>
</dbReference>
<dbReference type="EMBL" id="CP032568">
    <property type="protein sequence ID" value="AYF79249.1"/>
    <property type="molecule type" value="Genomic_DNA"/>
</dbReference>
<dbReference type="GO" id="GO:0055085">
    <property type="term" value="P:transmembrane transport"/>
    <property type="evidence" value="ECO:0007669"/>
    <property type="project" value="InterPro"/>
</dbReference>
<evidence type="ECO:0000256" key="5">
    <source>
        <dbReference type="SAM" id="Phobius"/>
    </source>
</evidence>
<keyword evidence="7" id="KW-1185">Reference proteome</keyword>
<dbReference type="AlphaFoldDB" id="A0A386ZR83"/>
<evidence type="ECO:0000256" key="2">
    <source>
        <dbReference type="ARBA" id="ARBA00022692"/>
    </source>
</evidence>
<feature type="transmembrane region" description="Helical" evidence="5">
    <location>
        <begin position="87"/>
        <end position="107"/>
    </location>
</feature>
<feature type="transmembrane region" description="Helical" evidence="5">
    <location>
        <begin position="140"/>
        <end position="163"/>
    </location>
</feature>
<feature type="transmembrane region" description="Helical" evidence="5">
    <location>
        <begin position="26"/>
        <end position="48"/>
    </location>
</feature>
<dbReference type="InterPro" id="IPR038665">
    <property type="entry name" value="Voltage-dep_anion_channel_sf"/>
</dbReference>
<dbReference type="GO" id="GO:0016020">
    <property type="term" value="C:membrane"/>
    <property type="evidence" value="ECO:0007669"/>
    <property type="project" value="UniProtKB-SubCell"/>
</dbReference>
<feature type="transmembrane region" description="Helical" evidence="5">
    <location>
        <begin position="114"/>
        <end position="134"/>
    </location>
</feature>
<name>A0A386ZR83_9NOCA</name>
<dbReference type="Pfam" id="PF03595">
    <property type="entry name" value="SLAC1"/>
    <property type="match status" value="1"/>
</dbReference>
<organism evidence="6 7">
    <name type="scientific">Nocardia yunnanensis</name>
    <dbReference type="NCBI Taxonomy" id="2382165"/>
    <lineage>
        <taxon>Bacteria</taxon>
        <taxon>Bacillati</taxon>
        <taxon>Actinomycetota</taxon>
        <taxon>Actinomycetes</taxon>
        <taxon>Mycobacteriales</taxon>
        <taxon>Nocardiaceae</taxon>
        <taxon>Nocardia</taxon>
    </lineage>
</organism>
<keyword evidence="3 5" id="KW-1133">Transmembrane helix</keyword>
<evidence type="ECO:0000256" key="1">
    <source>
        <dbReference type="ARBA" id="ARBA00004141"/>
    </source>
</evidence>
<gene>
    <name evidence="6" type="ORF">D7D52_21285</name>
</gene>
<dbReference type="OrthoDB" id="4538527at2"/>
<feature type="transmembrane region" description="Helical" evidence="5">
    <location>
        <begin position="60"/>
        <end position="81"/>
    </location>
</feature>
<evidence type="ECO:0000313" key="7">
    <source>
        <dbReference type="Proteomes" id="UP000267164"/>
    </source>
</evidence>